<organism evidence="1 2">
    <name type="scientific">Gigaspora margarita</name>
    <dbReference type="NCBI Taxonomy" id="4874"/>
    <lineage>
        <taxon>Eukaryota</taxon>
        <taxon>Fungi</taxon>
        <taxon>Fungi incertae sedis</taxon>
        <taxon>Mucoromycota</taxon>
        <taxon>Glomeromycotina</taxon>
        <taxon>Glomeromycetes</taxon>
        <taxon>Diversisporales</taxon>
        <taxon>Gigasporaceae</taxon>
        <taxon>Gigaspora</taxon>
    </lineage>
</organism>
<proteinExistence type="predicted"/>
<protein>
    <submittedName>
        <fullName evidence="1">20656_t:CDS:1</fullName>
    </submittedName>
</protein>
<feature type="non-terminal residue" evidence="1">
    <location>
        <position position="1"/>
    </location>
</feature>
<dbReference type="EMBL" id="CAJVQB010039136">
    <property type="protein sequence ID" value="CAG8827049.1"/>
    <property type="molecule type" value="Genomic_DNA"/>
</dbReference>
<name>A0ABN7WD01_GIGMA</name>
<evidence type="ECO:0000313" key="2">
    <source>
        <dbReference type="Proteomes" id="UP000789901"/>
    </source>
</evidence>
<accession>A0ABN7WD01</accession>
<comment type="caution">
    <text evidence="1">The sequence shown here is derived from an EMBL/GenBank/DDBJ whole genome shotgun (WGS) entry which is preliminary data.</text>
</comment>
<sequence length="86" mass="9895">LNKSLENDEKFDSLDYSSSDANEEILVSTLATISKNKAGSNKSSRKRIPSWTKKFFDTYRLEKKRKYNILVSSSKEKIKCGHSFNI</sequence>
<evidence type="ECO:0000313" key="1">
    <source>
        <dbReference type="EMBL" id="CAG8827049.1"/>
    </source>
</evidence>
<reference evidence="1 2" key="1">
    <citation type="submission" date="2021-06" db="EMBL/GenBank/DDBJ databases">
        <authorList>
            <person name="Kallberg Y."/>
            <person name="Tangrot J."/>
            <person name="Rosling A."/>
        </authorList>
    </citation>
    <scope>NUCLEOTIDE SEQUENCE [LARGE SCALE GENOMIC DNA]</scope>
    <source>
        <strain evidence="1 2">120-4 pot B 10/14</strain>
    </source>
</reference>
<keyword evidence="2" id="KW-1185">Reference proteome</keyword>
<gene>
    <name evidence="1" type="ORF">GMARGA_LOCUS29292</name>
</gene>
<dbReference type="Proteomes" id="UP000789901">
    <property type="component" value="Unassembled WGS sequence"/>
</dbReference>